<evidence type="ECO:0000256" key="1">
    <source>
        <dbReference type="SAM" id="MobiDB-lite"/>
    </source>
</evidence>
<evidence type="ECO:0000313" key="3">
    <source>
        <dbReference type="EMBL" id="GAA2381765.1"/>
    </source>
</evidence>
<keyword evidence="2" id="KW-0812">Transmembrane</keyword>
<name>A0ABN3HKU0_9ACTN</name>
<keyword evidence="2" id="KW-0472">Membrane</keyword>
<proteinExistence type="predicted"/>
<dbReference type="RefSeq" id="WP_344618774.1">
    <property type="nucleotide sequence ID" value="NZ_BAAARV010000088.1"/>
</dbReference>
<accession>A0ABN3HKU0</accession>
<feature type="region of interest" description="Disordered" evidence="1">
    <location>
        <begin position="1"/>
        <end position="23"/>
    </location>
</feature>
<feature type="transmembrane region" description="Helical" evidence="2">
    <location>
        <begin position="79"/>
        <end position="105"/>
    </location>
</feature>
<keyword evidence="2" id="KW-1133">Transmembrane helix</keyword>
<evidence type="ECO:0000256" key="2">
    <source>
        <dbReference type="SAM" id="Phobius"/>
    </source>
</evidence>
<reference evidence="3 4" key="1">
    <citation type="journal article" date="2019" name="Int. J. Syst. Evol. Microbiol.">
        <title>The Global Catalogue of Microorganisms (GCM) 10K type strain sequencing project: providing services to taxonomists for standard genome sequencing and annotation.</title>
        <authorList>
            <consortium name="The Broad Institute Genomics Platform"/>
            <consortium name="The Broad Institute Genome Sequencing Center for Infectious Disease"/>
            <person name="Wu L."/>
            <person name="Ma J."/>
        </authorList>
    </citation>
    <scope>NUCLEOTIDE SEQUENCE [LARGE SCALE GENOMIC DNA]</scope>
    <source>
        <strain evidence="3 4">JCM 3272</strain>
    </source>
</reference>
<evidence type="ECO:0000313" key="4">
    <source>
        <dbReference type="Proteomes" id="UP001501444"/>
    </source>
</evidence>
<comment type="caution">
    <text evidence="3">The sequence shown here is derived from an EMBL/GenBank/DDBJ whole genome shotgun (WGS) entry which is preliminary data.</text>
</comment>
<feature type="transmembrane region" description="Helical" evidence="2">
    <location>
        <begin position="125"/>
        <end position="143"/>
    </location>
</feature>
<gene>
    <name evidence="3" type="ORF">GCM10010170_089710</name>
</gene>
<dbReference type="EMBL" id="BAAARV010000088">
    <property type="protein sequence ID" value="GAA2381765.1"/>
    <property type="molecule type" value="Genomic_DNA"/>
</dbReference>
<organism evidence="3 4">
    <name type="scientific">Dactylosporangium salmoneum</name>
    <dbReference type="NCBI Taxonomy" id="53361"/>
    <lineage>
        <taxon>Bacteria</taxon>
        <taxon>Bacillati</taxon>
        <taxon>Actinomycetota</taxon>
        <taxon>Actinomycetes</taxon>
        <taxon>Micromonosporales</taxon>
        <taxon>Micromonosporaceae</taxon>
        <taxon>Dactylosporangium</taxon>
    </lineage>
</organism>
<sequence length="220" mass="23115">MSHPSTNPGPEEPPPLRPQVPDVPQGVAYDPAQSYAVYQAVPGGGYSIPPAPYDPMVSPDYAGWWRRSGQIFKAGWKQLALVQLVGFVAGLVVAVATAVWTFGALNDVVADLNANQQAGAADLSSVWGALFKIVALALVAAMVQSAVTAGGDAAVQHGHADVHRRPRGHRVRRHARALRAAGHGHPGPRGRRVLTGRAVRVRAARTAPSAQLPATPHAQD</sequence>
<protein>
    <submittedName>
        <fullName evidence="3">Uncharacterized protein</fullName>
    </submittedName>
</protein>
<keyword evidence="4" id="KW-1185">Reference proteome</keyword>
<dbReference type="Proteomes" id="UP001501444">
    <property type="component" value="Unassembled WGS sequence"/>
</dbReference>